<gene>
    <name evidence="2" type="ORF">CDAUBV1_LOCUS4486</name>
</gene>
<evidence type="ECO:0000313" key="2">
    <source>
        <dbReference type="EMBL" id="CAL5131959.1"/>
    </source>
</evidence>
<evidence type="ECO:0000256" key="1">
    <source>
        <dbReference type="SAM" id="MobiDB-lite"/>
    </source>
</evidence>
<accession>A0AAV2T7A3</accession>
<evidence type="ECO:0000313" key="3">
    <source>
        <dbReference type="Proteomes" id="UP001497525"/>
    </source>
</evidence>
<dbReference type="AlphaFoldDB" id="A0AAV2T7A3"/>
<proteinExistence type="predicted"/>
<dbReference type="EMBL" id="CAXLJL010000112">
    <property type="protein sequence ID" value="CAL5131959.1"/>
    <property type="molecule type" value="Genomic_DNA"/>
</dbReference>
<organism evidence="2 3">
    <name type="scientific">Calicophoron daubneyi</name>
    <name type="common">Rumen fluke</name>
    <name type="synonym">Paramphistomum daubneyi</name>
    <dbReference type="NCBI Taxonomy" id="300641"/>
    <lineage>
        <taxon>Eukaryota</taxon>
        <taxon>Metazoa</taxon>
        <taxon>Spiralia</taxon>
        <taxon>Lophotrochozoa</taxon>
        <taxon>Platyhelminthes</taxon>
        <taxon>Trematoda</taxon>
        <taxon>Digenea</taxon>
        <taxon>Plagiorchiida</taxon>
        <taxon>Pronocephalata</taxon>
        <taxon>Paramphistomoidea</taxon>
        <taxon>Paramphistomidae</taxon>
        <taxon>Calicophoron</taxon>
    </lineage>
</organism>
<protein>
    <submittedName>
        <fullName evidence="2">Uncharacterized protein</fullName>
    </submittedName>
</protein>
<reference evidence="2" key="1">
    <citation type="submission" date="2024-06" db="EMBL/GenBank/DDBJ databases">
        <authorList>
            <person name="Liu X."/>
            <person name="Lenzi L."/>
            <person name="Haldenby T S."/>
            <person name="Uol C."/>
        </authorList>
    </citation>
    <scope>NUCLEOTIDE SEQUENCE</scope>
</reference>
<dbReference type="Proteomes" id="UP001497525">
    <property type="component" value="Unassembled WGS sequence"/>
</dbReference>
<sequence>MSSEEDEFFDAPDAFSCNSFTRKWSDNEDDVIHSFVEYDNKNAQRRNRVESLKRSFGDNIALQHGWESYQPNGEELRRLSIADPNMAFMLGVGAFEPSQIPTNHFQDGGYIMSKGYSPGLPEQAGDRPRVRSNASHGRKDASLPVDGSYETPPKQTPVGQPYDLRMHTVPGTFSPVQRAMRVSATVGSFKDRGGLKFQVSPGQEVASPQNGLSEEVRSDMKGTVLAAWFTNTSAFFTYHWH</sequence>
<comment type="caution">
    <text evidence="2">The sequence shown here is derived from an EMBL/GenBank/DDBJ whole genome shotgun (WGS) entry which is preliminary data.</text>
</comment>
<feature type="region of interest" description="Disordered" evidence="1">
    <location>
        <begin position="114"/>
        <end position="162"/>
    </location>
</feature>
<name>A0AAV2T7A3_CALDB</name>